<dbReference type="EMBL" id="KQ435753">
    <property type="protein sequence ID" value="KOX76098.1"/>
    <property type="molecule type" value="Genomic_DNA"/>
</dbReference>
<gene>
    <name evidence="1" type="ORF">WN51_11813</name>
</gene>
<reference evidence="1 2" key="1">
    <citation type="submission" date="2015-07" db="EMBL/GenBank/DDBJ databases">
        <title>The genome of Melipona quadrifasciata.</title>
        <authorList>
            <person name="Pan H."/>
            <person name="Kapheim K."/>
        </authorList>
    </citation>
    <scope>NUCLEOTIDE SEQUENCE [LARGE SCALE GENOMIC DNA]</scope>
    <source>
        <strain evidence="1">0111107301</strain>
        <tissue evidence="1">Whole body</tissue>
    </source>
</reference>
<accession>A0A0N0BHI0</accession>
<sequence length="71" mass="8224">MEVALDFLLSNFDRQNRLKESKLRQEVNGLEYLCLQPLPSPRRRENSFDARYLSRAEVAFVLIAREGLPSG</sequence>
<dbReference type="Proteomes" id="UP000053105">
    <property type="component" value="Unassembled WGS sequence"/>
</dbReference>
<protein>
    <submittedName>
        <fullName evidence="1">Uncharacterized protein</fullName>
    </submittedName>
</protein>
<evidence type="ECO:0000313" key="1">
    <source>
        <dbReference type="EMBL" id="KOX76098.1"/>
    </source>
</evidence>
<organism evidence="1 2">
    <name type="scientific">Melipona quadrifasciata</name>
    <dbReference type="NCBI Taxonomy" id="166423"/>
    <lineage>
        <taxon>Eukaryota</taxon>
        <taxon>Metazoa</taxon>
        <taxon>Ecdysozoa</taxon>
        <taxon>Arthropoda</taxon>
        <taxon>Hexapoda</taxon>
        <taxon>Insecta</taxon>
        <taxon>Pterygota</taxon>
        <taxon>Neoptera</taxon>
        <taxon>Endopterygota</taxon>
        <taxon>Hymenoptera</taxon>
        <taxon>Apocrita</taxon>
        <taxon>Aculeata</taxon>
        <taxon>Apoidea</taxon>
        <taxon>Anthophila</taxon>
        <taxon>Apidae</taxon>
        <taxon>Melipona</taxon>
    </lineage>
</organism>
<evidence type="ECO:0000313" key="2">
    <source>
        <dbReference type="Proteomes" id="UP000053105"/>
    </source>
</evidence>
<name>A0A0N0BHI0_9HYME</name>
<proteinExistence type="predicted"/>
<dbReference type="AlphaFoldDB" id="A0A0N0BHI0"/>
<keyword evidence="2" id="KW-1185">Reference proteome</keyword>